<reference evidence="1 2" key="1">
    <citation type="journal article" date="2010" name="J. Bacteriol.">
        <title>Genome sequence of Lentisphaera araneosa HTCC2155T, the type species of the order Lentisphaerales in the phylum Lentisphaerae.</title>
        <authorList>
            <person name="Thrash J.C."/>
            <person name="Cho J.C."/>
            <person name="Vergin K.L."/>
            <person name="Morris R.M."/>
            <person name="Giovannoni S.J."/>
        </authorList>
    </citation>
    <scope>NUCLEOTIDE SEQUENCE [LARGE SCALE GENOMIC DNA]</scope>
    <source>
        <strain evidence="1 2">HTCC2155</strain>
    </source>
</reference>
<dbReference type="EMBL" id="ABCK01000029">
    <property type="protein sequence ID" value="EDM25464.1"/>
    <property type="molecule type" value="Genomic_DNA"/>
</dbReference>
<evidence type="ECO:0000313" key="1">
    <source>
        <dbReference type="EMBL" id="EDM25464.1"/>
    </source>
</evidence>
<accession>A6DSB9</accession>
<organism evidence="1 2">
    <name type="scientific">Lentisphaera araneosa HTCC2155</name>
    <dbReference type="NCBI Taxonomy" id="313628"/>
    <lineage>
        <taxon>Bacteria</taxon>
        <taxon>Pseudomonadati</taxon>
        <taxon>Lentisphaerota</taxon>
        <taxon>Lentisphaeria</taxon>
        <taxon>Lentisphaerales</taxon>
        <taxon>Lentisphaeraceae</taxon>
        <taxon>Lentisphaera</taxon>
    </lineage>
</organism>
<name>A6DSB9_9BACT</name>
<comment type="caution">
    <text evidence="1">The sequence shown here is derived from an EMBL/GenBank/DDBJ whole genome shotgun (WGS) entry which is preliminary data.</text>
</comment>
<dbReference type="Proteomes" id="UP000004947">
    <property type="component" value="Unassembled WGS sequence"/>
</dbReference>
<gene>
    <name evidence="1" type="ORF">LNTAR_25385</name>
</gene>
<sequence>MIKEDSSFKDRIENEEAELINLKMN</sequence>
<protein>
    <submittedName>
        <fullName evidence="1">Uncharacterized protein</fullName>
    </submittedName>
</protein>
<dbReference type="AlphaFoldDB" id="A6DSB9"/>
<keyword evidence="2" id="KW-1185">Reference proteome</keyword>
<evidence type="ECO:0000313" key="2">
    <source>
        <dbReference type="Proteomes" id="UP000004947"/>
    </source>
</evidence>
<proteinExistence type="predicted"/>